<dbReference type="Pfam" id="PF00454">
    <property type="entry name" value="PI3_PI4_kinase"/>
    <property type="match status" value="1"/>
</dbReference>
<dbReference type="SMART" id="SM00145">
    <property type="entry name" value="PI3Ka"/>
    <property type="match status" value="1"/>
</dbReference>
<dbReference type="CDD" id="cd00891">
    <property type="entry name" value="PI3Kc"/>
    <property type="match status" value="1"/>
</dbReference>
<dbReference type="InterPro" id="IPR015433">
    <property type="entry name" value="PI3/4_kinase"/>
</dbReference>
<evidence type="ECO:0000256" key="5">
    <source>
        <dbReference type="ARBA" id="ARBA00022777"/>
    </source>
</evidence>
<protein>
    <recommendedName>
        <fullName evidence="2">phosphatidylinositol 3-kinase</fullName>
        <ecNumber evidence="2">2.7.1.137</ecNumber>
    </recommendedName>
</protein>
<dbReference type="EC" id="2.7.1.137" evidence="2"/>
<dbReference type="FunFam" id="1.10.1070.11:FF:000001">
    <property type="entry name" value="Phosphatidylinositol 4,5-bisphosphate 3-kinase catalytic subunit"/>
    <property type="match status" value="1"/>
</dbReference>
<evidence type="ECO:0000256" key="1">
    <source>
        <dbReference type="ARBA" id="ARBA00001498"/>
    </source>
</evidence>
<dbReference type="InterPro" id="IPR018936">
    <property type="entry name" value="PI3/4_kinase_CS"/>
</dbReference>
<dbReference type="FunFam" id="3.30.1010.10:FF:000008">
    <property type="entry name" value="Phosphatidylinositol 4,5-bisphosphate 3-kinase catalytic subunit gamma"/>
    <property type="match status" value="1"/>
</dbReference>
<dbReference type="EMBL" id="LR877161">
    <property type="protein sequence ID" value="CAD2220362.1"/>
    <property type="molecule type" value="Genomic_DNA"/>
</dbReference>
<keyword evidence="6" id="KW-0067">ATP-binding</keyword>
<feature type="domain" description="PIK helical" evidence="9">
    <location>
        <begin position="272"/>
        <end position="449"/>
    </location>
</feature>
<evidence type="ECO:0000256" key="3">
    <source>
        <dbReference type="ARBA" id="ARBA00022679"/>
    </source>
</evidence>
<dbReference type="InterPro" id="IPR035892">
    <property type="entry name" value="C2_domain_sf"/>
</dbReference>
<dbReference type="InterPro" id="IPR011009">
    <property type="entry name" value="Kinase-like_dom_sf"/>
</dbReference>
<evidence type="ECO:0000259" key="8">
    <source>
        <dbReference type="PROSITE" id="PS50290"/>
    </source>
</evidence>
<dbReference type="GO" id="GO:0005942">
    <property type="term" value="C:phosphatidylinositol 3-kinase complex"/>
    <property type="evidence" value="ECO:0007669"/>
    <property type="project" value="TreeGrafter"/>
</dbReference>
<dbReference type="Gene3D" id="3.30.1010.10">
    <property type="entry name" value="Phosphatidylinositol 3-kinase Catalytic Subunit, Chain A, domain 4"/>
    <property type="match status" value="1"/>
</dbReference>
<gene>
    <name evidence="11" type="ORF">ADEAN_000787700</name>
</gene>
<evidence type="ECO:0000259" key="10">
    <source>
        <dbReference type="PROSITE" id="PS51547"/>
    </source>
</evidence>
<dbReference type="SUPFAM" id="SSF49562">
    <property type="entry name" value="C2 domain (Calcium/lipid-binding domain, CaLB)"/>
    <property type="match status" value="1"/>
</dbReference>
<dbReference type="InterPro" id="IPR000403">
    <property type="entry name" value="PI3/4_kinase_cat_dom"/>
</dbReference>
<dbReference type="VEuPathDB" id="TriTrypDB:ADEAN_000787700"/>
<dbReference type="InterPro" id="IPR042236">
    <property type="entry name" value="PI3K_accessory_sf"/>
</dbReference>
<dbReference type="PANTHER" id="PTHR10048:SF14">
    <property type="entry name" value="LD28067P"/>
    <property type="match status" value="1"/>
</dbReference>
<dbReference type="AlphaFoldDB" id="A0A7G2CQ89"/>
<dbReference type="PROSITE" id="PS50290">
    <property type="entry name" value="PI3_4_KINASE_3"/>
    <property type="match status" value="1"/>
</dbReference>
<dbReference type="SUPFAM" id="SSF56112">
    <property type="entry name" value="Protein kinase-like (PK-like)"/>
    <property type="match status" value="1"/>
</dbReference>
<dbReference type="GO" id="GO:0043491">
    <property type="term" value="P:phosphatidylinositol 3-kinase/protein kinase B signal transduction"/>
    <property type="evidence" value="ECO:0007669"/>
    <property type="project" value="TreeGrafter"/>
</dbReference>
<dbReference type="PANTHER" id="PTHR10048">
    <property type="entry name" value="PHOSPHATIDYLINOSITOL KINASE"/>
    <property type="match status" value="1"/>
</dbReference>
<dbReference type="GO" id="GO:0050920">
    <property type="term" value="P:regulation of chemotaxis"/>
    <property type="evidence" value="ECO:0007669"/>
    <property type="project" value="UniProtKB-ARBA"/>
</dbReference>
<organism evidence="11 12">
    <name type="scientific">Angomonas deanei</name>
    <dbReference type="NCBI Taxonomy" id="59799"/>
    <lineage>
        <taxon>Eukaryota</taxon>
        <taxon>Discoba</taxon>
        <taxon>Euglenozoa</taxon>
        <taxon>Kinetoplastea</taxon>
        <taxon>Metakinetoplastina</taxon>
        <taxon>Trypanosomatida</taxon>
        <taxon>Trypanosomatidae</taxon>
        <taxon>Strigomonadinae</taxon>
        <taxon>Angomonas</taxon>
    </lineage>
</organism>
<proteinExistence type="inferred from homology"/>
<dbReference type="InterPro" id="IPR035448">
    <property type="entry name" value="PI3Kc"/>
</dbReference>
<dbReference type="InterPro" id="IPR036940">
    <property type="entry name" value="PI3/4_kinase_cat_sf"/>
</dbReference>
<evidence type="ECO:0000256" key="6">
    <source>
        <dbReference type="ARBA" id="ARBA00022840"/>
    </source>
</evidence>
<dbReference type="Gene3D" id="1.10.1070.11">
    <property type="entry name" value="Phosphatidylinositol 3-/4-kinase, catalytic domain"/>
    <property type="match status" value="1"/>
</dbReference>
<dbReference type="GO" id="GO:0016477">
    <property type="term" value="P:cell migration"/>
    <property type="evidence" value="ECO:0007669"/>
    <property type="project" value="TreeGrafter"/>
</dbReference>
<keyword evidence="4" id="KW-0547">Nucleotide-binding</keyword>
<comment type="similarity">
    <text evidence="7">Belongs to the PI3/PI4-kinase family.</text>
</comment>
<keyword evidence="3" id="KW-0808">Transferase</keyword>
<evidence type="ECO:0000259" key="9">
    <source>
        <dbReference type="PROSITE" id="PS51545"/>
    </source>
</evidence>
<sequence length="801" mass="92947">MIRECVSKRQEINVELELKDFHLLTAPMFRPTYRSHVVPNLKHSELRNPLSKQLSVWDIKEHLHVEIAEGKLLSADFDSLKDEGFKEFSDIFFGISVEVFFGTIRCANTQITNWCTKHQYSRQTESKKVAFNSNIDFDIPLCNCPREIKLKFSLLAAFGEKINDLEKLSDAALFQLANGPPKKGDDQTRQIIVLGSGVVHLFDYAACMQRGSTAVQLVNTEAYNNAGEAKNKIMSVDVIFRDYGTPIVFPSGRLPTRLVEQGRRKTTEVNAELDSRYGEIEQLRCLKRVMNYDPLARLTDDEKVIVWKYRDVLVNRPQALPIFLRAVDWLEPYYVRETHMLVRGWSPLSPFDALELLDAQFADSVVRTQAIRFMEYISDFELRNCILQLVQVLKFEPYYYCPLSRFLLRRMLRSNYSVGHYVFWYLAAEVKNVKICEFHGLILEEFLKRTPLRRSYLRQVYVTRELLWCSLEIQRAQKKDRVDCARENLAHIRFPHHFTLPLNPTIECSTLEIEDCKVMDSKKFPLWLVFKNYLNPEDRSFVIFKTGDDLRQDLLTLQMLDLMDGIWKTHGLDLRIIPYGCISTGEGVGMIEVVLDSDTIASITKKDGGAQAAFSEQPLINYLRGFNRERTDVERCLWNFLLSVSGYTVATYVLGVGDRHNDNIMLRKDGTLFHIDFGHFLGNFKTKFGFKRETAPFIFTPMYLQVLGGPNTPIYHHFVETACFAYNIIRRYSNMFIMLFILMLSTGIPELESKEDIEWLRNVLLLGRSESDASEHYKSLINIALNNKRTLLNDYIHIMVH</sequence>
<name>A0A7G2CQ89_9TRYP</name>
<dbReference type="InterPro" id="IPR001263">
    <property type="entry name" value="PI3K_accessory_dom"/>
</dbReference>
<dbReference type="SMART" id="SM00146">
    <property type="entry name" value="PI3Kc"/>
    <property type="match status" value="1"/>
</dbReference>
<evidence type="ECO:0000256" key="2">
    <source>
        <dbReference type="ARBA" id="ARBA00012073"/>
    </source>
</evidence>
<dbReference type="GO" id="GO:0048015">
    <property type="term" value="P:phosphatidylinositol-mediated signaling"/>
    <property type="evidence" value="ECO:0007669"/>
    <property type="project" value="TreeGrafter"/>
</dbReference>
<dbReference type="OrthoDB" id="67688at2759"/>
<dbReference type="PROSITE" id="PS00915">
    <property type="entry name" value="PI3_4_KINASE_1"/>
    <property type="match status" value="1"/>
</dbReference>
<keyword evidence="5 11" id="KW-0418">Kinase</keyword>
<dbReference type="InterPro" id="IPR016024">
    <property type="entry name" value="ARM-type_fold"/>
</dbReference>
<evidence type="ECO:0000313" key="11">
    <source>
        <dbReference type="EMBL" id="CAD2220362.1"/>
    </source>
</evidence>
<dbReference type="Proteomes" id="UP000515908">
    <property type="component" value="Chromosome 17"/>
</dbReference>
<reference evidence="11 12" key="1">
    <citation type="submission" date="2020-08" db="EMBL/GenBank/DDBJ databases">
        <authorList>
            <person name="Newling K."/>
            <person name="Davey J."/>
            <person name="Forrester S."/>
        </authorList>
    </citation>
    <scope>NUCLEOTIDE SEQUENCE [LARGE SCALE GENOMIC DNA]</scope>
    <source>
        <strain evidence="12">Crithidia deanei Carvalho (ATCC PRA-265)</strain>
    </source>
</reference>
<dbReference type="GO" id="GO:0035005">
    <property type="term" value="F:1-phosphatidylinositol-4-phosphate 3-kinase activity"/>
    <property type="evidence" value="ECO:0007669"/>
    <property type="project" value="TreeGrafter"/>
</dbReference>
<feature type="domain" description="PI3K/PI4K catalytic" evidence="8">
    <location>
        <begin position="512"/>
        <end position="789"/>
    </location>
</feature>
<dbReference type="SUPFAM" id="SSF48371">
    <property type="entry name" value="ARM repeat"/>
    <property type="match status" value="1"/>
</dbReference>
<evidence type="ECO:0000313" key="12">
    <source>
        <dbReference type="Proteomes" id="UP000515908"/>
    </source>
</evidence>
<dbReference type="GO" id="GO:0016303">
    <property type="term" value="F:1-phosphatidylinositol-3-kinase activity"/>
    <property type="evidence" value="ECO:0007669"/>
    <property type="project" value="UniProtKB-EC"/>
</dbReference>
<dbReference type="PROSITE" id="PS51547">
    <property type="entry name" value="C2_PI3K"/>
    <property type="match status" value="1"/>
</dbReference>
<dbReference type="GO" id="GO:0005524">
    <property type="term" value="F:ATP binding"/>
    <property type="evidence" value="ECO:0007669"/>
    <property type="project" value="UniProtKB-KW"/>
</dbReference>
<dbReference type="GO" id="GO:0005886">
    <property type="term" value="C:plasma membrane"/>
    <property type="evidence" value="ECO:0007669"/>
    <property type="project" value="TreeGrafter"/>
</dbReference>
<feature type="domain" description="C2 PI3K-type" evidence="10">
    <location>
        <begin position="59"/>
        <end position="265"/>
    </location>
</feature>
<comment type="catalytic activity">
    <reaction evidence="1">
        <text>a 1,2-diacyl-sn-glycero-3-phospho-(1D-myo-inositol) + ATP = a 1,2-diacyl-sn-glycero-3-phospho-(1D-myo-inositol-3-phosphate) + ADP + H(+)</text>
        <dbReference type="Rhea" id="RHEA:12709"/>
        <dbReference type="ChEBI" id="CHEBI:15378"/>
        <dbReference type="ChEBI" id="CHEBI:30616"/>
        <dbReference type="ChEBI" id="CHEBI:57880"/>
        <dbReference type="ChEBI" id="CHEBI:58088"/>
        <dbReference type="ChEBI" id="CHEBI:456216"/>
        <dbReference type="EC" id="2.7.1.137"/>
    </reaction>
</comment>
<keyword evidence="12" id="KW-1185">Reference proteome</keyword>
<evidence type="ECO:0000256" key="4">
    <source>
        <dbReference type="ARBA" id="ARBA00022741"/>
    </source>
</evidence>
<accession>A0A7G2CQ89</accession>
<dbReference type="GO" id="GO:0005737">
    <property type="term" value="C:cytoplasm"/>
    <property type="evidence" value="ECO:0007669"/>
    <property type="project" value="TreeGrafter"/>
</dbReference>
<dbReference type="InterPro" id="IPR002420">
    <property type="entry name" value="PI3K-type_C2_dom"/>
</dbReference>
<dbReference type="Gene3D" id="1.25.40.70">
    <property type="entry name" value="Phosphatidylinositol 3-kinase, accessory domain (PIK)"/>
    <property type="match status" value="1"/>
</dbReference>
<dbReference type="Gene3D" id="2.60.40.150">
    <property type="entry name" value="C2 domain"/>
    <property type="match status" value="1"/>
</dbReference>
<dbReference type="PROSITE" id="PS51545">
    <property type="entry name" value="PIK_HELICAL"/>
    <property type="match status" value="1"/>
</dbReference>
<dbReference type="GO" id="GO:0032060">
    <property type="term" value="P:bleb assembly"/>
    <property type="evidence" value="ECO:0007669"/>
    <property type="project" value="UniProtKB-ARBA"/>
</dbReference>
<dbReference type="Pfam" id="PF00613">
    <property type="entry name" value="PI3Ka"/>
    <property type="match status" value="1"/>
</dbReference>
<evidence type="ECO:0000256" key="7">
    <source>
        <dbReference type="PROSITE-ProRule" id="PRU00880"/>
    </source>
</evidence>